<evidence type="ECO:0000313" key="18">
    <source>
        <dbReference type="EMBL" id="UXE62191.1"/>
    </source>
</evidence>
<dbReference type="Pfam" id="PF02163">
    <property type="entry name" value="Peptidase_M50"/>
    <property type="match status" value="2"/>
</dbReference>
<comment type="caution">
    <text evidence="14">Lacks conserved residue(s) required for the propagation of feature annotation.</text>
</comment>
<proteinExistence type="inferred from homology"/>
<evidence type="ECO:0000256" key="4">
    <source>
        <dbReference type="ARBA" id="ARBA00022670"/>
    </source>
</evidence>
<dbReference type="PANTHER" id="PTHR39188:SF3">
    <property type="entry name" value="STAGE IV SPORULATION PROTEIN FB"/>
    <property type="match status" value="1"/>
</dbReference>
<evidence type="ECO:0000256" key="6">
    <source>
        <dbReference type="ARBA" id="ARBA00022723"/>
    </source>
</evidence>
<feature type="binding site" evidence="16">
    <location>
        <position position="43"/>
    </location>
    <ligand>
        <name>Zn(2+)</name>
        <dbReference type="ChEBI" id="CHEBI:29105"/>
        <note>catalytic</note>
    </ligand>
</feature>
<comment type="subcellular location">
    <subcellularLocation>
        <location evidence="1">Cell membrane</location>
        <topology evidence="1">Multi-pass membrane protein</topology>
    </subcellularLocation>
</comment>
<dbReference type="CDD" id="cd06164">
    <property type="entry name" value="S2P-M50_SpoIVFB_CBS"/>
    <property type="match status" value="1"/>
</dbReference>
<keyword evidence="6 14" id="KW-0479">Metal-binding</keyword>
<dbReference type="PANTHER" id="PTHR39188">
    <property type="entry name" value="MEMBRANE-ASSOCIATED ZINC METALLOPROTEASE M50B"/>
    <property type="match status" value="1"/>
</dbReference>
<evidence type="ECO:0000256" key="14">
    <source>
        <dbReference type="PIRNR" id="PIRNR006404"/>
    </source>
</evidence>
<keyword evidence="10 14" id="KW-1133">Transmembrane helix</keyword>
<dbReference type="InterPro" id="IPR008915">
    <property type="entry name" value="Peptidase_M50"/>
</dbReference>
<evidence type="ECO:0000256" key="8">
    <source>
        <dbReference type="ARBA" id="ARBA00022801"/>
    </source>
</evidence>
<feature type="transmembrane region" description="Helical" evidence="14">
    <location>
        <begin position="54"/>
        <end position="72"/>
    </location>
</feature>
<dbReference type="GO" id="GO:0008237">
    <property type="term" value="F:metallopeptidase activity"/>
    <property type="evidence" value="ECO:0007669"/>
    <property type="project" value="UniProtKB-UniRule"/>
</dbReference>
<keyword evidence="8 14" id="KW-0378">Hydrolase</keyword>
<name>A0A977KYC0_9CYAN</name>
<evidence type="ECO:0000256" key="10">
    <source>
        <dbReference type="ARBA" id="ARBA00022989"/>
    </source>
</evidence>
<dbReference type="GO" id="GO:0005886">
    <property type="term" value="C:plasma membrane"/>
    <property type="evidence" value="ECO:0007669"/>
    <property type="project" value="UniProtKB-SubCell"/>
</dbReference>
<dbReference type="GO" id="GO:0006508">
    <property type="term" value="P:proteolysis"/>
    <property type="evidence" value="ECO:0007669"/>
    <property type="project" value="UniProtKB-KW"/>
</dbReference>
<keyword evidence="4 14" id="KW-0645">Protease</keyword>
<evidence type="ECO:0000256" key="7">
    <source>
        <dbReference type="ARBA" id="ARBA00022737"/>
    </source>
</evidence>
<evidence type="ECO:0000256" key="11">
    <source>
        <dbReference type="ARBA" id="ARBA00023049"/>
    </source>
</evidence>
<feature type="active site" evidence="15">
    <location>
        <position position="44"/>
    </location>
</feature>
<gene>
    <name evidence="18" type="ORF">KA717_04910</name>
</gene>
<dbReference type="GO" id="GO:0046872">
    <property type="term" value="F:metal ion binding"/>
    <property type="evidence" value="ECO:0007669"/>
    <property type="project" value="UniProtKB-UniRule"/>
</dbReference>
<dbReference type="KEGG" id="wna:KA717_04910"/>
<organism evidence="18">
    <name type="scientific">Woronichinia naegeliana WA131</name>
    <dbReference type="NCBI Taxonomy" id="2824559"/>
    <lineage>
        <taxon>Bacteria</taxon>
        <taxon>Bacillati</taxon>
        <taxon>Cyanobacteriota</taxon>
        <taxon>Cyanophyceae</taxon>
        <taxon>Synechococcales</taxon>
        <taxon>Coelosphaeriaceae</taxon>
        <taxon>Woronichinia</taxon>
    </lineage>
</organism>
<feature type="binding site" evidence="16">
    <location>
        <position position="47"/>
    </location>
    <ligand>
        <name>Zn(2+)</name>
        <dbReference type="ChEBI" id="CHEBI:29105"/>
        <note>catalytic</note>
    </ligand>
</feature>
<keyword evidence="3" id="KW-1003">Cell membrane</keyword>
<feature type="transmembrane region" description="Helical" evidence="14">
    <location>
        <begin position="169"/>
        <end position="200"/>
    </location>
</feature>
<evidence type="ECO:0000256" key="15">
    <source>
        <dbReference type="PIRSR" id="PIRSR006404-1"/>
    </source>
</evidence>
<feature type="domain" description="Peptidase M50" evidence="17">
    <location>
        <begin position="115"/>
        <end position="154"/>
    </location>
</feature>
<evidence type="ECO:0000256" key="13">
    <source>
        <dbReference type="ARBA" id="ARBA00023136"/>
    </source>
</evidence>
<reference evidence="18" key="1">
    <citation type="submission" date="2021-04" db="EMBL/GenBank/DDBJ databases">
        <title>Genome sequence of Woronichinia naegeliana from Washington state freshwater lake bloom.</title>
        <authorList>
            <person name="Dreher T.W."/>
        </authorList>
    </citation>
    <scope>NUCLEOTIDE SEQUENCE</scope>
    <source>
        <strain evidence="18">WA131</strain>
    </source>
</reference>
<dbReference type="InterPro" id="IPR046342">
    <property type="entry name" value="CBS_dom_sf"/>
</dbReference>
<dbReference type="Proteomes" id="UP001065613">
    <property type="component" value="Chromosome"/>
</dbReference>
<keyword evidence="13 14" id="KW-0472">Membrane</keyword>
<feature type="transmembrane region" description="Helical" evidence="14">
    <location>
        <begin position="22"/>
        <end position="42"/>
    </location>
</feature>
<comment type="similarity">
    <text evidence="2 14">Belongs to the peptidase M50B family.</text>
</comment>
<evidence type="ECO:0000256" key="12">
    <source>
        <dbReference type="ARBA" id="ARBA00023122"/>
    </source>
</evidence>
<evidence type="ECO:0000256" key="9">
    <source>
        <dbReference type="ARBA" id="ARBA00022833"/>
    </source>
</evidence>
<keyword evidence="12" id="KW-0129">CBS domain</keyword>
<evidence type="ECO:0000256" key="2">
    <source>
        <dbReference type="ARBA" id="ARBA00007931"/>
    </source>
</evidence>
<dbReference type="InterPro" id="IPR016483">
    <property type="entry name" value="UCP006404_Pept_M50_CBS"/>
</dbReference>
<feature type="transmembrane region" description="Helical" evidence="14">
    <location>
        <begin position="84"/>
        <end position="103"/>
    </location>
</feature>
<evidence type="ECO:0000256" key="5">
    <source>
        <dbReference type="ARBA" id="ARBA00022692"/>
    </source>
</evidence>
<keyword evidence="5 14" id="KW-0812">Transmembrane</keyword>
<evidence type="ECO:0000259" key="17">
    <source>
        <dbReference type="Pfam" id="PF02163"/>
    </source>
</evidence>
<sequence>MGLVSLANATEINQQILGNNQVWLGGVLGLLLALLLFASVLLHELGHSLAARTQGITVNSITLFLFGGVAAIERESKTPLGAFWVAIAGPLVSFALFIIFWTMGNLGQQWLIVRYFGQNLGQINLFLGLFNLIPGLPLDGGQILKALVWKLSGDRLVGVRWAARSGQGIGLIGVALGLISLFVIGDAGGAWLALVGWFVWRNANAYERTSNLQSGLKMIRATEVMTREFRVVNANLTLREFAETYLLQGNQNPIPYYAASDGRYRGLVRVNLLQDIERSEWDWLTLQDIAIPLTESPHVGENSNLVEIINQLERSGDRSLTVLSPASAVAGVIDRGDVVKAIVTQQGLPIPEAEIKRIKQEAVYPSYLPLVNLAKSLEN</sequence>
<keyword evidence="7" id="KW-0677">Repeat</keyword>
<evidence type="ECO:0000256" key="3">
    <source>
        <dbReference type="ARBA" id="ARBA00022475"/>
    </source>
</evidence>
<keyword evidence="11 14" id="KW-0482">Metalloprotease</keyword>
<comment type="cofactor">
    <cofactor evidence="14 16">
        <name>Zn(2+)</name>
        <dbReference type="ChEBI" id="CHEBI:29105"/>
    </cofactor>
    <text evidence="14 16">Binds 1 zinc ion per subunit.</text>
</comment>
<evidence type="ECO:0000256" key="1">
    <source>
        <dbReference type="ARBA" id="ARBA00004651"/>
    </source>
</evidence>
<protein>
    <recommendedName>
        <fullName evidence="14">Zinc metalloprotease</fullName>
    </recommendedName>
</protein>
<dbReference type="SUPFAM" id="SSF54631">
    <property type="entry name" value="CBS-domain pair"/>
    <property type="match status" value="1"/>
</dbReference>
<evidence type="ECO:0000256" key="16">
    <source>
        <dbReference type="PIRSR" id="PIRSR006404-2"/>
    </source>
</evidence>
<feature type="binding site" evidence="16">
    <location>
        <position position="139"/>
    </location>
    <ligand>
        <name>Zn(2+)</name>
        <dbReference type="ChEBI" id="CHEBI:29105"/>
        <note>catalytic</note>
    </ligand>
</feature>
<feature type="domain" description="Peptidase M50" evidence="17">
    <location>
        <begin position="32"/>
        <end position="104"/>
    </location>
</feature>
<dbReference type="Gene3D" id="3.10.580.10">
    <property type="entry name" value="CBS-domain"/>
    <property type="match status" value="1"/>
</dbReference>
<keyword evidence="9 14" id="KW-0862">Zinc</keyword>
<accession>A0A977KYC0</accession>
<dbReference type="EMBL" id="CP073041">
    <property type="protein sequence ID" value="UXE62191.1"/>
    <property type="molecule type" value="Genomic_DNA"/>
</dbReference>
<dbReference type="PIRSF" id="PIRSF006404">
    <property type="entry name" value="UCP006404_Pept_M50_CBS"/>
    <property type="match status" value="1"/>
</dbReference>
<dbReference type="AlphaFoldDB" id="A0A977KYC0"/>